<gene>
    <name evidence="2" type="ORF">A2G96_08440</name>
</gene>
<proteinExistence type="predicted"/>
<dbReference type="Gene3D" id="2.30.30.40">
    <property type="entry name" value="SH3 Domains"/>
    <property type="match status" value="1"/>
</dbReference>
<evidence type="ECO:0000259" key="1">
    <source>
        <dbReference type="PROSITE" id="PS51781"/>
    </source>
</evidence>
<protein>
    <recommendedName>
        <fullName evidence="1">SH3b domain-containing protein</fullName>
    </recommendedName>
</protein>
<evidence type="ECO:0000313" key="3">
    <source>
        <dbReference type="Proteomes" id="UP000075238"/>
    </source>
</evidence>
<dbReference type="SMART" id="SM00287">
    <property type="entry name" value="SH3b"/>
    <property type="match status" value="1"/>
</dbReference>
<sequence length="415" mass="47044">MNLDLGKIREVTAEGMLAREMARMEDERVSWRHALAHTDSIARQMKELTQAGSAYGQVLRDIKALQFPASDIARECTGLLRADCSAMETLKLWQEAQRAEQESVRRMLEPLADIRKSLMLDDSTQRLIKEITEGVSLRDRLDDILSQATGAGSAAKMWAQQIENSRVQARRLFDDLGVGNSIQNYVRDFEHVNGRWKVPSEVLDMVGSFKEIHDRLGKVALPTIDWDSAATLARLLGREGIEEQLALLGVEPDGTLRELAERPEKGLLSRKQADALAILSFLLTLWIFVYQEYNNSLQQPRTETFQAQTAAALQVQAQQIQSLTVLLEKALAQAAEEPETRFVVRERTATVRSKPENGATVAGKLLPNEVVRAVDKDGKWVEVEYYHWLHEEYRTGWVLKKYLERVPTNYSKDAR</sequence>
<dbReference type="OrthoDB" id="9150915at2"/>
<dbReference type="Pfam" id="PF08239">
    <property type="entry name" value="SH3_3"/>
    <property type="match status" value="1"/>
</dbReference>
<dbReference type="STRING" id="1796606.A2G96_08440"/>
<dbReference type="InterPro" id="IPR003646">
    <property type="entry name" value="SH3-like_bac-type"/>
</dbReference>
<dbReference type="RefSeq" id="WP_062798497.1">
    <property type="nucleotide sequence ID" value="NZ_CP014844.1"/>
</dbReference>
<dbReference type="AlphaFoldDB" id="A0A142JI53"/>
<dbReference type="PROSITE" id="PS51781">
    <property type="entry name" value="SH3B"/>
    <property type="match status" value="1"/>
</dbReference>
<dbReference type="Proteomes" id="UP000075238">
    <property type="component" value="Chromosome 1"/>
</dbReference>
<evidence type="ECO:0000313" key="2">
    <source>
        <dbReference type="EMBL" id="AMR77765.1"/>
    </source>
</evidence>
<reference evidence="2 3" key="1">
    <citation type="submission" date="2016-03" db="EMBL/GenBank/DDBJ databases">
        <title>Complete genome sequence of a novel chlorpyrifos degrading bacterium, Cupriavidus nantongensis sp. X1.</title>
        <authorList>
            <person name="Fang L."/>
        </authorList>
    </citation>
    <scope>NUCLEOTIDE SEQUENCE [LARGE SCALE GENOMIC DNA]</scope>
    <source>
        <strain evidence="2 3">X1</strain>
    </source>
</reference>
<organism evidence="2 3">
    <name type="scientific">Cupriavidus nantongensis</name>
    <dbReference type="NCBI Taxonomy" id="1796606"/>
    <lineage>
        <taxon>Bacteria</taxon>
        <taxon>Pseudomonadati</taxon>
        <taxon>Pseudomonadota</taxon>
        <taxon>Betaproteobacteria</taxon>
        <taxon>Burkholderiales</taxon>
        <taxon>Burkholderiaceae</taxon>
        <taxon>Cupriavidus</taxon>
    </lineage>
</organism>
<feature type="domain" description="SH3b" evidence="1">
    <location>
        <begin position="338"/>
        <end position="407"/>
    </location>
</feature>
<accession>A0A142JI53</accession>
<name>A0A142JI53_9BURK</name>
<dbReference type="KEGG" id="cnan:A2G96_08440"/>
<dbReference type="EMBL" id="CP014844">
    <property type="protein sequence ID" value="AMR77765.1"/>
    <property type="molecule type" value="Genomic_DNA"/>
</dbReference>
<keyword evidence="3" id="KW-1185">Reference proteome</keyword>